<dbReference type="AlphaFoldDB" id="A0A1S9PH75"/>
<dbReference type="OrthoDB" id="790344at2"/>
<organism evidence="2 3">
    <name type="scientific">Mucilaginibacter pedocola</name>
    <dbReference type="NCBI Taxonomy" id="1792845"/>
    <lineage>
        <taxon>Bacteria</taxon>
        <taxon>Pseudomonadati</taxon>
        <taxon>Bacteroidota</taxon>
        <taxon>Sphingobacteriia</taxon>
        <taxon>Sphingobacteriales</taxon>
        <taxon>Sphingobacteriaceae</taxon>
        <taxon>Mucilaginibacter</taxon>
    </lineage>
</organism>
<evidence type="ECO:0000313" key="3">
    <source>
        <dbReference type="Proteomes" id="UP000189739"/>
    </source>
</evidence>
<dbReference type="RefSeq" id="WP_078347829.1">
    <property type="nucleotide sequence ID" value="NZ_MBTF01000008.1"/>
</dbReference>
<reference evidence="2 3" key="1">
    <citation type="submission" date="2016-07" db="EMBL/GenBank/DDBJ databases">
        <title>Genomic analysis of zinc-resistant bacterium Mucilaginibacter pedocola TBZ30.</title>
        <authorList>
            <person name="Huang J."/>
            <person name="Tang J."/>
        </authorList>
    </citation>
    <scope>NUCLEOTIDE SEQUENCE [LARGE SCALE GENOMIC DNA]</scope>
    <source>
        <strain evidence="2 3">TBZ30</strain>
    </source>
</reference>
<keyword evidence="1" id="KW-0472">Membrane</keyword>
<dbReference type="STRING" id="1792845.BC343_26400"/>
<accession>A0A1S9PH75</accession>
<protein>
    <submittedName>
        <fullName evidence="2">Uncharacterized protein</fullName>
    </submittedName>
</protein>
<keyword evidence="1" id="KW-0812">Transmembrane</keyword>
<evidence type="ECO:0000256" key="1">
    <source>
        <dbReference type="SAM" id="Phobius"/>
    </source>
</evidence>
<keyword evidence="3" id="KW-1185">Reference proteome</keyword>
<name>A0A1S9PH75_9SPHI</name>
<proteinExistence type="predicted"/>
<keyword evidence="1" id="KW-1133">Transmembrane helix</keyword>
<dbReference type="EMBL" id="MBTF01000008">
    <property type="protein sequence ID" value="OOQ60287.1"/>
    <property type="molecule type" value="Genomic_DNA"/>
</dbReference>
<sequence length="269" mass="29320">MDMQDKEFDELFRSKLGELEMEPSKGVWDNIAAEVVMERKSRSALPFISIPASVLVLVGAGLFFIPKFKQDNNDVKHHVTAGVKHDVKSKVEVAPVKIEQPITEPSTQIVATTVASKAHTVKQSIKKQNNSLPVVKVEEAQNTQQIAQVAPKPTAVNDAVIAAVKPDNTPAPALIAEKITPAIDSEVKLPEVNALVAQQTPAKTVASAQPKKRRIRSFGDLINVVVSKVDKRKDKLIEFSSKDDDESLVTGINLGIIRVKKEEVVASNK</sequence>
<feature type="transmembrane region" description="Helical" evidence="1">
    <location>
        <begin position="44"/>
        <end position="65"/>
    </location>
</feature>
<evidence type="ECO:0000313" key="2">
    <source>
        <dbReference type="EMBL" id="OOQ60287.1"/>
    </source>
</evidence>
<gene>
    <name evidence="2" type="ORF">BC343_26400</name>
</gene>
<comment type="caution">
    <text evidence="2">The sequence shown here is derived from an EMBL/GenBank/DDBJ whole genome shotgun (WGS) entry which is preliminary data.</text>
</comment>
<dbReference type="Proteomes" id="UP000189739">
    <property type="component" value="Unassembled WGS sequence"/>
</dbReference>